<dbReference type="Pfam" id="PF03140">
    <property type="entry name" value="DUF247"/>
    <property type="match status" value="1"/>
</dbReference>
<keyword evidence="1" id="KW-0472">Membrane</keyword>
<keyword evidence="1" id="KW-0812">Transmembrane</keyword>
<dbReference type="EMBL" id="OX465078">
    <property type="protein sequence ID" value="CAI9270979.1"/>
    <property type="molecule type" value="Genomic_DNA"/>
</dbReference>
<protein>
    <submittedName>
        <fullName evidence="2">Uncharacterized protein</fullName>
    </submittedName>
</protein>
<dbReference type="AlphaFoldDB" id="A0AA35V5N8"/>
<evidence type="ECO:0000313" key="3">
    <source>
        <dbReference type="Proteomes" id="UP001177003"/>
    </source>
</evidence>
<dbReference type="InterPro" id="IPR004158">
    <property type="entry name" value="DUF247_pln"/>
</dbReference>
<organism evidence="2 3">
    <name type="scientific">Lactuca saligna</name>
    <name type="common">Willowleaf lettuce</name>
    <dbReference type="NCBI Taxonomy" id="75948"/>
    <lineage>
        <taxon>Eukaryota</taxon>
        <taxon>Viridiplantae</taxon>
        <taxon>Streptophyta</taxon>
        <taxon>Embryophyta</taxon>
        <taxon>Tracheophyta</taxon>
        <taxon>Spermatophyta</taxon>
        <taxon>Magnoliopsida</taxon>
        <taxon>eudicotyledons</taxon>
        <taxon>Gunneridae</taxon>
        <taxon>Pentapetalae</taxon>
        <taxon>asterids</taxon>
        <taxon>campanulids</taxon>
        <taxon>Asterales</taxon>
        <taxon>Asteraceae</taxon>
        <taxon>Cichorioideae</taxon>
        <taxon>Cichorieae</taxon>
        <taxon>Lactucinae</taxon>
        <taxon>Lactuca</taxon>
    </lineage>
</organism>
<evidence type="ECO:0000313" key="2">
    <source>
        <dbReference type="EMBL" id="CAI9270979.1"/>
    </source>
</evidence>
<dbReference type="PANTHER" id="PTHR31170">
    <property type="entry name" value="BNAC04G53230D PROTEIN"/>
    <property type="match status" value="1"/>
</dbReference>
<reference evidence="2" key="1">
    <citation type="submission" date="2023-04" db="EMBL/GenBank/DDBJ databases">
        <authorList>
            <person name="Vijverberg K."/>
            <person name="Xiong W."/>
            <person name="Schranz E."/>
        </authorList>
    </citation>
    <scope>NUCLEOTIDE SEQUENCE</scope>
</reference>
<name>A0AA35V5N8_LACSI</name>
<gene>
    <name evidence="2" type="ORF">LSALG_LOCUS11264</name>
</gene>
<dbReference type="Proteomes" id="UP001177003">
    <property type="component" value="Chromosome 2"/>
</dbReference>
<feature type="transmembrane region" description="Helical" evidence="1">
    <location>
        <begin position="489"/>
        <end position="510"/>
    </location>
</feature>
<keyword evidence="3" id="KW-1185">Reference proteome</keyword>
<proteinExistence type="predicted"/>
<sequence>MIYFVKVPESDKLFIASNEEDEVKLQKQRDVSKFFHIEPQGKLPSFVTGKEGRWEKYRKKSEGIKLIILMSNNDVEFGARGSVGRNVKILLDFKTKGEDLKKKPLPSIFMVPKLYRDISPISFTPRLVSIGPLHRKDTNLQKFEVQKSTYLNNLLALCGSKPKETLEDCVGKVNTKIDDIKKCYEESATYYGDEELARIMVIDGCFILYFTHLLSGKAGRFMGNRSTIPLIFNDILLIENQIPFFVLKDIFESTIPLFKRNPSLADHLEILLKGYNPFQEYNVTDNINLSEPPDHILGLLYNCLVPRHLSLSPSFLQNGGPSLEQERHSAIELDRAGVNFRTNKYVNWPMAMKLELPRFSCFTWFCCKPTLLMPKLYVHDSTELVLRNLILYEQSSRVPECVTSYMWAMDMLVDTPEDVARLVKSGVLVNHCGANENAANIINNICQDVSLDGFYYHQQWEDLDTYYKSCWPNAAAALKRKYFNSPWSIIALFAAIVLFVLTLVQTVYTINPPNP</sequence>
<evidence type="ECO:0000256" key="1">
    <source>
        <dbReference type="SAM" id="Phobius"/>
    </source>
</evidence>
<accession>A0AA35V5N8</accession>
<keyword evidence="1" id="KW-1133">Transmembrane helix</keyword>
<dbReference type="PANTHER" id="PTHR31170:SF25">
    <property type="entry name" value="BNAA09G04570D PROTEIN"/>
    <property type="match status" value="1"/>
</dbReference>